<accession>A0A1H7U5D8</accession>
<dbReference type="RefSeq" id="WP_093327269.1">
    <property type="nucleotide sequence ID" value="NZ_FOAF01000005.1"/>
</dbReference>
<keyword evidence="3" id="KW-1185">Reference proteome</keyword>
<feature type="transmembrane region" description="Helical" evidence="1">
    <location>
        <begin position="15"/>
        <end position="35"/>
    </location>
</feature>
<sequence>MYFIQKYFNLSKRELNGIMVLLVITLGMWCIPVLYDLTAAPESEYYEEIIQKSDLQQGEITKEAVSYFNFDPNRIDAEEWRKLGLSPSQIKTITNYKTKGGVFHKKGDLKKIYTLSEADYQKLEPYIHIKTTAIKHTAITLKDSTNLPKYGRAHSLNSIKKPTVLDINLVDTLDLMQLPGIGAVYAKRILKYRNLLGGYYLLEQLQEVYGMDSLRFETIKPFLLVDRKHVRQIPINKANYQDLRKHPYINANYAKVIVQYRMQHGAFNNIEDLTNIVLFDKDYLRKIEPYLNFNND</sequence>
<dbReference type="OrthoDB" id="981124at2"/>
<keyword evidence="1" id="KW-0472">Membrane</keyword>
<dbReference type="InterPro" id="IPR051675">
    <property type="entry name" value="Endo/Exo/Phosphatase_dom_1"/>
</dbReference>
<proteinExistence type="predicted"/>
<organism evidence="2 3">
    <name type="scientific">Olivibacter domesticus</name>
    <name type="common">Pseudosphingobacterium domesticum</name>
    <dbReference type="NCBI Taxonomy" id="407022"/>
    <lineage>
        <taxon>Bacteria</taxon>
        <taxon>Pseudomonadati</taxon>
        <taxon>Bacteroidota</taxon>
        <taxon>Sphingobacteriia</taxon>
        <taxon>Sphingobacteriales</taxon>
        <taxon>Sphingobacteriaceae</taxon>
        <taxon>Olivibacter</taxon>
    </lineage>
</organism>
<dbReference type="InterPro" id="IPR010994">
    <property type="entry name" value="RuvA_2-like"/>
</dbReference>
<reference evidence="3" key="1">
    <citation type="submission" date="2016-10" db="EMBL/GenBank/DDBJ databases">
        <authorList>
            <person name="Varghese N."/>
            <person name="Submissions S."/>
        </authorList>
    </citation>
    <scope>NUCLEOTIDE SEQUENCE [LARGE SCALE GENOMIC DNA]</scope>
    <source>
        <strain evidence="3">DSM 18733</strain>
    </source>
</reference>
<dbReference type="Gene3D" id="1.10.150.280">
    <property type="entry name" value="AF1531-like domain"/>
    <property type="match status" value="2"/>
</dbReference>
<evidence type="ECO:0000313" key="2">
    <source>
        <dbReference type="EMBL" id="SEL92302.1"/>
    </source>
</evidence>
<dbReference type="GO" id="GO:0015627">
    <property type="term" value="C:type II protein secretion system complex"/>
    <property type="evidence" value="ECO:0007669"/>
    <property type="project" value="TreeGrafter"/>
</dbReference>
<protein>
    <submittedName>
        <fullName evidence="2">DNA uptake protein ComE</fullName>
    </submittedName>
</protein>
<keyword evidence="1" id="KW-0812">Transmembrane</keyword>
<dbReference type="Proteomes" id="UP000199421">
    <property type="component" value="Unassembled WGS sequence"/>
</dbReference>
<dbReference type="SUPFAM" id="SSF47781">
    <property type="entry name" value="RuvA domain 2-like"/>
    <property type="match status" value="3"/>
</dbReference>
<dbReference type="PANTHER" id="PTHR21180">
    <property type="entry name" value="ENDONUCLEASE/EXONUCLEASE/PHOSPHATASE FAMILY DOMAIN-CONTAINING PROTEIN 1"/>
    <property type="match status" value="1"/>
</dbReference>
<dbReference type="AlphaFoldDB" id="A0A1H7U5D8"/>
<evidence type="ECO:0000313" key="3">
    <source>
        <dbReference type="Proteomes" id="UP000199421"/>
    </source>
</evidence>
<evidence type="ECO:0000256" key="1">
    <source>
        <dbReference type="SAM" id="Phobius"/>
    </source>
</evidence>
<keyword evidence="1" id="KW-1133">Transmembrane helix</keyword>
<name>A0A1H7U5D8_OLID1</name>
<dbReference type="Pfam" id="PF12836">
    <property type="entry name" value="HHH_3"/>
    <property type="match status" value="2"/>
</dbReference>
<dbReference type="STRING" id="407022.SAMN05661044_03747"/>
<dbReference type="EMBL" id="FOAF01000005">
    <property type="protein sequence ID" value="SEL92302.1"/>
    <property type="molecule type" value="Genomic_DNA"/>
</dbReference>
<gene>
    <name evidence="2" type="ORF">SAMN05661044_03747</name>
</gene>
<dbReference type="GO" id="GO:0015628">
    <property type="term" value="P:protein secretion by the type II secretion system"/>
    <property type="evidence" value="ECO:0007669"/>
    <property type="project" value="TreeGrafter"/>
</dbReference>
<dbReference type="PANTHER" id="PTHR21180:SF32">
    <property type="entry name" value="ENDONUCLEASE_EXONUCLEASE_PHOSPHATASE FAMILY DOMAIN-CONTAINING PROTEIN 1"/>
    <property type="match status" value="1"/>
</dbReference>